<gene>
    <name evidence="1" type="ORF">FHR32_002957</name>
</gene>
<sequence length="84" mass="9242">MANSEPTCELHLRMAGQSRDLMLRLHGAEPTEDEVAGWMQDGSVIRLEVSEAGSHQVPHSMLVNFGSVAFAWLVPFSAGRNVMF</sequence>
<keyword evidence="2" id="KW-1185">Reference proteome</keyword>
<organism evidence="1 2">
    <name type="scientific">Streptosporangium album</name>
    <dbReference type="NCBI Taxonomy" id="47479"/>
    <lineage>
        <taxon>Bacteria</taxon>
        <taxon>Bacillati</taxon>
        <taxon>Actinomycetota</taxon>
        <taxon>Actinomycetes</taxon>
        <taxon>Streptosporangiales</taxon>
        <taxon>Streptosporangiaceae</taxon>
        <taxon>Streptosporangium</taxon>
    </lineage>
</organism>
<proteinExistence type="predicted"/>
<accession>A0A7W7W8T4</accession>
<dbReference type="RefSeq" id="WP_184754799.1">
    <property type="nucleotide sequence ID" value="NZ_BAABEK010000049.1"/>
</dbReference>
<evidence type="ECO:0000313" key="1">
    <source>
        <dbReference type="EMBL" id="MBB4938652.1"/>
    </source>
</evidence>
<dbReference type="EMBL" id="JACHJU010000001">
    <property type="protein sequence ID" value="MBB4938652.1"/>
    <property type="molecule type" value="Genomic_DNA"/>
</dbReference>
<name>A0A7W7W8T4_9ACTN</name>
<evidence type="ECO:0000313" key="2">
    <source>
        <dbReference type="Proteomes" id="UP000534286"/>
    </source>
</evidence>
<reference evidence="1 2" key="1">
    <citation type="submission" date="2020-08" db="EMBL/GenBank/DDBJ databases">
        <title>Sequencing the genomes of 1000 actinobacteria strains.</title>
        <authorList>
            <person name="Klenk H.-P."/>
        </authorList>
    </citation>
    <scope>NUCLEOTIDE SEQUENCE [LARGE SCALE GENOMIC DNA]</scope>
    <source>
        <strain evidence="1 2">DSM 43023</strain>
    </source>
</reference>
<protein>
    <submittedName>
        <fullName evidence="1">Uncharacterized protein</fullName>
    </submittedName>
</protein>
<dbReference type="AlphaFoldDB" id="A0A7W7W8T4"/>
<dbReference type="Proteomes" id="UP000534286">
    <property type="component" value="Unassembled WGS sequence"/>
</dbReference>
<comment type="caution">
    <text evidence="1">The sequence shown here is derived from an EMBL/GenBank/DDBJ whole genome shotgun (WGS) entry which is preliminary data.</text>
</comment>